<dbReference type="PANTHER" id="PTHR30605:SF0">
    <property type="entry name" value="ANHYDRO-N-ACETYLMURAMIC ACID KINASE"/>
    <property type="match status" value="1"/>
</dbReference>
<comment type="pathway">
    <text evidence="2">Cell wall biogenesis; peptidoglycan recycling.</text>
</comment>
<dbReference type="RefSeq" id="WP_184268172.1">
    <property type="nucleotide sequence ID" value="NZ_JACHKY010000002.1"/>
</dbReference>
<dbReference type="UniPathway" id="UPA00544"/>
<dbReference type="GO" id="GO:0006040">
    <property type="term" value="P:amino sugar metabolic process"/>
    <property type="evidence" value="ECO:0007669"/>
    <property type="project" value="InterPro"/>
</dbReference>
<dbReference type="GO" id="GO:0016773">
    <property type="term" value="F:phosphotransferase activity, alcohol group as acceptor"/>
    <property type="evidence" value="ECO:0007669"/>
    <property type="project" value="UniProtKB-UniRule"/>
</dbReference>
<dbReference type="GO" id="GO:0016301">
    <property type="term" value="F:kinase activity"/>
    <property type="evidence" value="ECO:0007669"/>
    <property type="project" value="UniProtKB-KW"/>
</dbReference>
<comment type="pathway">
    <text evidence="2">Amino-sugar metabolism; 1,6-anhydro-N-acetylmuramate degradation.</text>
</comment>
<dbReference type="PANTHER" id="PTHR30605">
    <property type="entry name" value="ANHYDRO-N-ACETYLMURAMIC ACID KINASE"/>
    <property type="match status" value="1"/>
</dbReference>
<reference evidence="3 4" key="1">
    <citation type="submission" date="2020-08" db="EMBL/GenBank/DDBJ databases">
        <title>Functional genomics of gut bacteria from endangered species of beetles.</title>
        <authorList>
            <person name="Carlos-Shanley C."/>
        </authorList>
    </citation>
    <scope>NUCLEOTIDE SEQUENCE [LARGE SCALE GENOMIC DNA]</scope>
    <source>
        <strain evidence="3 4">S00123</strain>
    </source>
</reference>
<sequence length="380" mass="39235">MTTTSSTKTLRVLGFMTGTSLDAVDMAVIETDGENIISFGPAGEMKLDAETRAIIEDAIEDALDWERDEEEPDSFEDARMAVADAHLAAALSFMAVNGVKASALDLIGVHGQTVLHEAPTPDLPGRTVQLIDALSVAEGLGVRTAHDFRSADVAAGGQGAPLAPVYHAALVRKSGLSGPVAVLNLGGVGNITLVRADGGLEAFDTGPANGMVDLLVQSRGKKRMDEGGKLAAAGTVDQPVLAAYLAHPYFAATGPKSLDRFDFSLDPVAGLSLEDAAATLTAFAAEAVALGVARCSEKPTKVVVCGGGRHNPVLLAAIRERAGVPVTTAEDEGWRGDSIEAEAFAFLAARCLLGLPISFPDTTGVPEPMTGGRIVEPGEQ</sequence>
<keyword evidence="2 3" id="KW-0808">Transferase</keyword>
<comment type="catalytic activity">
    <reaction evidence="2">
        <text>1,6-anhydro-N-acetyl-beta-muramate + ATP + H2O = N-acetyl-D-muramate 6-phosphate + ADP + H(+)</text>
        <dbReference type="Rhea" id="RHEA:24952"/>
        <dbReference type="ChEBI" id="CHEBI:15377"/>
        <dbReference type="ChEBI" id="CHEBI:15378"/>
        <dbReference type="ChEBI" id="CHEBI:30616"/>
        <dbReference type="ChEBI" id="CHEBI:58690"/>
        <dbReference type="ChEBI" id="CHEBI:58722"/>
        <dbReference type="ChEBI" id="CHEBI:456216"/>
        <dbReference type="EC" id="2.7.1.170"/>
    </reaction>
</comment>
<dbReference type="InterPro" id="IPR043129">
    <property type="entry name" value="ATPase_NBD"/>
</dbReference>
<dbReference type="EMBL" id="JACHKY010000002">
    <property type="protein sequence ID" value="MBB4797513.1"/>
    <property type="molecule type" value="Genomic_DNA"/>
</dbReference>
<evidence type="ECO:0000256" key="1">
    <source>
        <dbReference type="ARBA" id="ARBA00023277"/>
    </source>
</evidence>
<dbReference type="InterPro" id="IPR005338">
    <property type="entry name" value="Anhydro_N_Ac-Mur_kinase"/>
</dbReference>
<evidence type="ECO:0000256" key="2">
    <source>
        <dbReference type="HAMAP-Rule" id="MF_01270"/>
    </source>
</evidence>
<evidence type="ECO:0000313" key="3">
    <source>
        <dbReference type="EMBL" id="MBB4797513.1"/>
    </source>
</evidence>
<name>A0A7W7INB5_9CAUL</name>
<keyword evidence="2 3" id="KW-0418">Kinase</keyword>
<keyword evidence="2" id="KW-0547">Nucleotide-binding</keyword>
<dbReference type="UniPathway" id="UPA00343"/>
<feature type="binding site" evidence="2">
    <location>
        <begin position="18"/>
        <end position="25"/>
    </location>
    <ligand>
        <name>ATP</name>
        <dbReference type="ChEBI" id="CHEBI:30616"/>
    </ligand>
</feature>
<dbReference type="Gene3D" id="3.30.420.40">
    <property type="match status" value="2"/>
</dbReference>
<keyword evidence="2" id="KW-0067">ATP-binding</keyword>
<protein>
    <recommendedName>
        <fullName evidence="2">Anhydro-N-acetylmuramic acid kinase</fullName>
        <ecNumber evidence="2">2.7.1.170</ecNumber>
    </recommendedName>
    <alternativeName>
        <fullName evidence="2">AnhMurNAc kinase</fullName>
    </alternativeName>
</protein>
<dbReference type="Proteomes" id="UP000539957">
    <property type="component" value="Unassembled WGS sequence"/>
</dbReference>
<dbReference type="GO" id="GO:0005524">
    <property type="term" value="F:ATP binding"/>
    <property type="evidence" value="ECO:0007669"/>
    <property type="project" value="UniProtKB-UniRule"/>
</dbReference>
<dbReference type="NCBIfam" id="NF007141">
    <property type="entry name" value="PRK09585.1-5"/>
    <property type="match status" value="1"/>
</dbReference>
<dbReference type="SUPFAM" id="SSF53067">
    <property type="entry name" value="Actin-like ATPase domain"/>
    <property type="match status" value="1"/>
</dbReference>
<dbReference type="GO" id="GO:0009254">
    <property type="term" value="P:peptidoglycan turnover"/>
    <property type="evidence" value="ECO:0007669"/>
    <property type="project" value="UniProtKB-UniRule"/>
</dbReference>
<dbReference type="Pfam" id="PF03702">
    <property type="entry name" value="AnmK"/>
    <property type="match status" value="1"/>
</dbReference>
<evidence type="ECO:0000313" key="4">
    <source>
        <dbReference type="Proteomes" id="UP000539957"/>
    </source>
</evidence>
<comment type="caution">
    <text evidence="3">The sequence shown here is derived from an EMBL/GenBank/DDBJ whole genome shotgun (WGS) entry which is preliminary data.</text>
</comment>
<comment type="function">
    <text evidence="2">Catalyzes the specific phosphorylation of 1,6-anhydro-N-acetylmuramic acid (anhMurNAc) with the simultaneous cleavage of the 1,6-anhydro ring, generating MurNAc-6-P. Is required for the utilization of anhMurNAc either imported from the medium or derived from its own cell wall murein, and thus plays a role in cell wall recycling.</text>
</comment>
<accession>A0A7W7INB5</accession>
<dbReference type="GO" id="GO:0097175">
    <property type="term" value="P:1,6-anhydro-N-acetyl-beta-muramic acid catabolic process"/>
    <property type="evidence" value="ECO:0007669"/>
    <property type="project" value="UniProtKB-UniRule"/>
</dbReference>
<dbReference type="HAMAP" id="MF_01270">
    <property type="entry name" value="AnhMurNAc_kinase"/>
    <property type="match status" value="1"/>
</dbReference>
<keyword evidence="4" id="KW-1185">Reference proteome</keyword>
<keyword evidence="1 2" id="KW-0119">Carbohydrate metabolism</keyword>
<dbReference type="AlphaFoldDB" id="A0A7W7INB5"/>
<gene>
    <name evidence="2" type="primary">anmK</name>
    <name evidence="3" type="ORF">HNP32_001237</name>
</gene>
<organism evidence="3 4">
    <name type="scientific">Brevundimonas bullata</name>
    <dbReference type="NCBI Taxonomy" id="13160"/>
    <lineage>
        <taxon>Bacteria</taxon>
        <taxon>Pseudomonadati</taxon>
        <taxon>Pseudomonadota</taxon>
        <taxon>Alphaproteobacteria</taxon>
        <taxon>Caulobacterales</taxon>
        <taxon>Caulobacteraceae</taxon>
        <taxon>Brevundimonas</taxon>
    </lineage>
</organism>
<proteinExistence type="inferred from homology"/>
<comment type="similarity">
    <text evidence="2">Belongs to the anhydro-N-acetylmuramic acid kinase family.</text>
</comment>
<dbReference type="EC" id="2.7.1.170" evidence="2"/>